<name>A0ABT6JQR1_9GAMM</name>
<feature type="domain" description="Peptidase M48" evidence="9">
    <location>
        <begin position="71"/>
        <end position="269"/>
    </location>
</feature>
<dbReference type="Pfam" id="PF01435">
    <property type="entry name" value="Peptidase_M48"/>
    <property type="match status" value="1"/>
</dbReference>
<dbReference type="InterPro" id="IPR030873">
    <property type="entry name" value="Protease_BepA"/>
</dbReference>
<accession>A0ABT6JQR1</accession>
<feature type="signal peptide" evidence="8">
    <location>
        <begin position="1"/>
        <end position="28"/>
    </location>
</feature>
<comment type="cofactor">
    <cofactor evidence="8">
        <name>Zn(2+)</name>
        <dbReference type="ChEBI" id="CHEBI:29105"/>
    </cofactor>
    <text evidence="8">Binds 1 zinc ion per subunit.</text>
</comment>
<evidence type="ECO:0000256" key="4">
    <source>
        <dbReference type="ARBA" id="ARBA00022764"/>
    </source>
</evidence>
<comment type="caution">
    <text evidence="10">The sequence shown here is derived from an EMBL/GenBank/DDBJ whole genome shotgun (WGS) entry which is preliminary data.</text>
</comment>
<dbReference type="InterPro" id="IPR051156">
    <property type="entry name" value="Mito/Outer_Membr_Metalloprot"/>
</dbReference>
<keyword evidence="4 8" id="KW-0574">Periplasm</keyword>
<dbReference type="EMBL" id="JARXRO010000010">
    <property type="protein sequence ID" value="MDH5832949.1"/>
    <property type="molecule type" value="Genomic_DNA"/>
</dbReference>
<evidence type="ECO:0000256" key="6">
    <source>
        <dbReference type="ARBA" id="ARBA00022833"/>
    </source>
</evidence>
<feature type="binding site" evidence="8">
    <location>
        <position position="206"/>
    </location>
    <ligand>
        <name>Zn(2+)</name>
        <dbReference type="ChEBI" id="CHEBI:29105"/>
        <note>catalytic</note>
    </ligand>
</feature>
<keyword evidence="7 8" id="KW-0482">Metalloprotease</keyword>
<organism evidence="10 11">
    <name type="scientific">Luteimonas kalidii</name>
    <dbReference type="NCBI Taxonomy" id="3042025"/>
    <lineage>
        <taxon>Bacteria</taxon>
        <taxon>Pseudomonadati</taxon>
        <taxon>Pseudomonadota</taxon>
        <taxon>Gammaproteobacteria</taxon>
        <taxon>Lysobacterales</taxon>
        <taxon>Lysobacteraceae</taxon>
        <taxon>Luteimonas</taxon>
    </lineage>
</organism>
<keyword evidence="2 8" id="KW-0479">Metal-binding</keyword>
<evidence type="ECO:0000259" key="9">
    <source>
        <dbReference type="Pfam" id="PF01435"/>
    </source>
</evidence>
<comment type="function">
    <text evidence="8">Functions as both a chaperone and a metalloprotease. Maintains the integrity of the outer membrane by promoting either the assembly or the elimination of outer membrane proteins, depending on their folding state.</text>
</comment>
<dbReference type="SUPFAM" id="SSF48452">
    <property type="entry name" value="TPR-like"/>
    <property type="match status" value="1"/>
</dbReference>
<reference evidence="10 11" key="1">
    <citation type="submission" date="2023-04" db="EMBL/GenBank/DDBJ databases">
        <title>Luteimonas sp. M1R5S59.</title>
        <authorList>
            <person name="Sun J.-Q."/>
        </authorList>
    </citation>
    <scope>NUCLEOTIDE SEQUENCE [LARGE SCALE GENOMIC DNA]</scope>
    <source>
        <strain evidence="10 11">M1R5S59</strain>
    </source>
</reference>
<evidence type="ECO:0000256" key="2">
    <source>
        <dbReference type="ARBA" id="ARBA00022723"/>
    </source>
</evidence>
<dbReference type="Proteomes" id="UP001156873">
    <property type="component" value="Unassembled WGS sequence"/>
</dbReference>
<evidence type="ECO:0000256" key="3">
    <source>
        <dbReference type="ARBA" id="ARBA00022729"/>
    </source>
</evidence>
<evidence type="ECO:0000256" key="7">
    <source>
        <dbReference type="ARBA" id="ARBA00023049"/>
    </source>
</evidence>
<evidence type="ECO:0000313" key="11">
    <source>
        <dbReference type="Proteomes" id="UP001156873"/>
    </source>
</evidence>
<keyword evidence="3 8" id="KW-0732">Signal</keyword>
<keyword evidence="6 8" id="KW-0862">Zinc</keyword>
<evidence type="ECO:0000256" key="8">
    <source>
        <dbReference type="HAMAP-Rule" id="MF_00997"/>
    </source>
</evidence>
<keyword evidence="1 8" id="KW-0645">Protease</keyword>
<protein>
    <recommendedName>
        <fullName evidence="8">Putative beta-barrel assembly-enhancing protease</fullName>
        <ecNumber evidence="8">3.4.-.-</ecNumber>
    </recommendedName>
</protein>
<dbReference type="Gene3D" id="1.25.40.10">
    <property type="entry name" value="Tetratricopeptide repeat domain"/>
    <property type="match status" value="1"/>
</dbReference>
<dbReference type="PANTHER" id="PTHR22726">
    <property type="entry name" value="METALLOENDOPEPTIDASE OMA1"/>
    <property type="match status" value="1"/>
</dbReference>
<comment type="subcellular location">
    <subcellularLocation>
        <location evidence="8">Periplasm</location>
    </subcellularLocation>
</comment>
<dbReference type="InterPro" id="IPR011990">
    <property type="entry name" value="TPR-like_helical_dom_sf"/>
</dbReference>
<evidence type="ECO:0000256" key="5">
    <source>
        <dbReference type="ARBA" id="ARBA00022801"/>
    </source>
</evidence>
<feature type="binding site" evidence="8">
    <location>
        <position position="136"/>
    </location>
    <ligand>
        <name>Zn(2+)</name>
        <dbReference type="ChEBI" id="CHEBI:29105"/>
        <note>catalytic</note>
    </ligand>
</feature>
<sequence precursor="true">MPLRIARHAPLLVTALLVLLVASVRAPAQDTRLPDIGSSAGSVLGPAQQSEYGRMMLAQLRHYGYVLEDPLVDGWLQATGNRLGAASDDPEQRFTFFMMKDRNINAFATLGGYIGMNAGLVLAAETEDEVAAVLGHEVAHVTQAHVLRSVERAQRDSIPILLAMLGAIAVAQSAGGNSSDDAAMAAVASAQGLMAQRQINYTRSNESEADRIGIRTLARSGYEPVAMASMFERMQSASRTNQGGERERLPDYLRTHPVTTTRISEAKDRAERLAGASVTGTVSTPGARRTERISIDGVVVPDGLGAGDNPLLPAGLSLGGGLDAGERREFGWARERLRVLSANTADAAIREYERMATAAPLDDAQRYGLAVAQVRAGRGEPAATALAELLSRNPGDVWLEIGLAEAQAHAGRPADADRRFEALLVRMPRHPAVALSYADVLVARNTPEAGRRAQEVLRPLLASSSGDPAFQRTFARASEIAGDPARAGEAWAEAAYLSGREEQALVQLNTLKKREDLDYYARARIDARIAQITPVVLELRRQGIRDPDLHRRR</sequence>
<comment type="similarity">
    <text evidence="8">Belongs to the peptidase M48 family. BepA subfamily.</text>
</comment>
<dbReference type="PANTHER" id="PTHR22726:SF1">
    <property type="entry name" value="METALLOENDOPEPTIDASE OMA1, MITOCHONDRIAL"/>
    <property type="match status" value="1"/>
</dbReference>
<dbReference type="HAMAP" id="MF_00997">
    <property type="entry name" value="Protease_BepA"/>
    <property type="match status" value="1"/>
</dbReference>
<evidence type="ECO:0000256" key="1">
    <source>
        <dbReference type="ARBA" id="ARBA00022670"/>
    </source>
</evidence>
<dbReference type="GO" id="GO:0008237">
    <property type="term" value="F:metallopeptidase activity"/>
    <property type="evidence" value="ECO:0007669"/>
    <property type="project" value="UniProtKB-KW"/>
</dbReference>
<feature type="active site" description="Proton donor" evidence="8">
    <location>
        <position position="210"/>
    </location>
</feature>
<proteinExistence type="inferred from homology"/>
<gene>
    <name evidence="10" type="ORF">QFW81_03270</name>
</gene>
<feature type="binding site" evidence="8">
    <location>
        <position position="140"/>
    </location>
    <ligand>
        <name>Zn(2+)</name>
        <dbReference type="ChEBI" id="CHEBI:29105"/>
        <note>catalytic</note>
    </ligand>
</feature>
<evidence type="ECO:0000313" key="10">
    <source>
        <dbReference type="EMBL" id="MDH5832949.1"/>
    </source>
</evidence>
<feature type="chain" id="PRO_5044931009" description="Putative beta-barrel assembly-enhancing protease" evidence="8">
    <location>
        <begin position="29"/>
        <end position="553"/>
    </location>
</feature>
<dbReference type="RefSeq" id="WP_280577124.1">
    <property type="nucleotide sequence ID" value="NZ_JARXRO010000010.1"/>
</dbReference>
<keyword evidence="5 8" id="KW-0378">Hydrolase</keyword>
<dbReference type="InterPro" id="IPR001915">
    <property type="entry name" value="Peptidase_M48"/>
</dbReference>
<feature type="active site" evidence="8">
    <location>
        <position position="137"/>
    </location>
</feature>
<dbReference type="EC" id="3.4.-.-" evidence="8"/>
<keyword evidence="11" id="KW-1185">Reference proteome</keyword>
<dbReference type="Gene3D" id="3.30.2010.10">
    <property type="entry name" value="Metalloproteases ('zincins'), catalytic domain"/>
    <property type="match status" value="1"/>
</dbReference>